<accession>A0A3E0DR81</accession>
<feature type="transmembrane region" description="Helical" evidence="9">
    <location>
        <begin position="76"/>
        <end position="93"/>
    </location>
</feature>
<comment type="similarity">
    <text evidence="8">Belongs to the TsuA/YedE (TC 9.B.102) family.</text>
</comment>
<dbReference type="PANTHER" id="PTHR30574">
    <property type="entry name" value="INNER MEMBRANE PROTEIN YEDE"/>
    <property type="match status" value="1"/>
</dbReference>
<dbReference type="AlphaFoldDB" id="A0A3E0DR81"/>
<evidence type="ECO:0000256" key="4">
    <source>
        <dbReference type="ARBA" id="ARBA00022519"/>
    </source>
</evidence>
<evidence type="ECO:0000256" key="6">
    <source>
        <dbReference type="ARBA" id="ARBA00022989"/>
    </source>
</evidence>
<dbReference type="PANTHER" id="PTHR30574:SF1">
    <property type="entry name" value="SULPHUR TRANSPORT DOMAIN-CONTAINING PROTEIN"/>
    <property type="match status" value="1"/>
</dbReference>
<protein>
    <submittedName>
        <fullName evidence="10">Uncharacterized protein</fullName>
    </submittedName>
</protein>
<reference evidence="10 11" key="1">
    <citation type="submission" date="2018-08" db="EMBL/GenBank/DDBJ databases">
        <title>Genomic Encyclopedia of Type Strains, Phase III (KMG-III): the genomes of soil and plant-associated and newly described type strains.</title>
        <authorList>
            <person name="Whitman W."/>
        </authorList>
    </citation>
    <scope>NUCLEOTIDE SEQUENCE [LARGE SCALE GENOMIC DNA]</scope>
    <source>
        <strain evidence="10 11">CECT 7375</strain>
    </source>
</reference>
<name>A0A3E0DR81_9GAMM</name>
<evidence type="ECO:0000256" key="3">
    <source>
        <dbReference type="ARBA" id="ARBA00022475"/>
    </source>
</evidence>
<evidence type="ECO:0000313" key="11">
    <source>
        <dbReference type="Proteomes" id="UP000256542"/>
    </source>
</evidence>
<dbReference type="InterPro" id="IPR007272">
    <property type="entry name" value="Sulf_transp_TsuA/YedE"/>
</dbReference>
<feature type="transmembrane region" description="Helical" evidence="9">
    <location>
        <begin position="12"/>
        <end position="36"/>
    </location>
</feature>
<keyword evidence="2" id="KW-0813">Transport</keyword>
<dbReference type="GO" id="GO:0005886">
    <property type="term" value="C:plasma membrane"/>
    <property type="evidence" value="ECO:0007669"/>
    <property type="project" value="UniProtKB-SubCell"/>
</dbReference>
<proteinExistence type="inferred from homology"/>
<keyword evidence="6 9" id="KW-1133">Transmembrane helix</keyword>
<organism evidence="10 11">
    <name type="scientific">Marinomonas pollencensis</name>
    <dbReference type="NCBI Taxonomy" id="491954"/>
    <lineage>
        <taxon>Bacteria</taxon>
        <taxon>Pseudomonadati</taxon>
        <taxon>Pseudomonadota</taxon>
        <taxon>Gammaproteobacteria</taxon>
        <taxon>Oceanospirillales</taxon>
        <taxon>Oceanospirillaceae</taxon>
        <taxon>Marinomonas</taxon>
    </lineage>
</organism>
<evidence type="ECO:0000256" key="5">
    <source>
        <dbReference type="ARBA" id="ARBA00022692"/>
    </source>
</evidence>
<evidence type="ECO:0000256" key="7">
    <source>
        <dbReference type="ARBA" id="ARBA00023136"/>
    </source>
</evidence>
<sequence length="132" mass="13864">MNHLYNPLLGGLLIGLAAAIYLITSGRVVGISGMLAQSLFNKNKRLPLIFLLGLIIGGSAYGILTQQTTPFPEIRSPWLMILSGLLVGYGTRLGNGCTSGHGVCGLARLSPRSIVATATFISCAIITVLLTH</sequence>
<keyword evidence="3" id="KW-1003">Cell membrane</keyword>
<feature type="transmembrane region" description="Helical" evidence="9">
    <location>
        <begin position="114"/>
        <end position="131"/>
    </location>
</feature>
<evidence type="ECO:0000256" key="1">
    <source>
        <dbReference type="ARBA" id="ARBA00004429"/>
    </source>
</evidence>
<dbReference type="EMBL" id="QUNG01000002">
    <property type="protein sequence ID" value="REG85514.1"/>
    <property type="molecule type" value="Genomic_DNA"/>
</dbReference>
<comment type="subcellular location">
    <subcellularLocation>
        <location evidence="1">Cell inner membrane</location>
        <topology evidence="1">Multi-pass membrane protein</topology>
    </subcellularLocation>
</comment>
<comment type="caution">
    <text evidence="10">The sequence shown here is derived from an EMBL/GenBank/DDBJ whole genome shotgun (WGS) entry which is preliminary data.</text>
</comment>
<dbReference type="Pfam" id="PF04143">
    <property type="entry name" value="Sulf_transp"/>
    <property type="match status" value="1"/>
</dbReference>
<evidence type="ECO:0000256" key="9">
    <source>
        <dbReference type="SAM" id="Phobius"/>
    </source>
</evidence>
<keyword evidence="5 9" id="KW-0812">Transmembrane</keyword>
<gene>
    <name evidence="10" type="ORF">DFP81_10244</name>
</gene>
<dbReference type="Proteomes" id="UP000256542">
    <property type="component" value="Unassembled WGS sequence"/>
</dbReference>
<dbReference type="OrthoDB" id="9814020at2"/>
<keyword evidence="7 9" id="KW-0472">Membrane</keyword>
<keyword evidence="4" id="KW-0997">Cell inner membrane</keyword>
<feature type="transmembrane region" description="Helical" evidence="9">
    <location>
        <begin position="48"/>
        <end position="64"/>
    </location>
</feature>
<evidence type="ECO:0000313" key="10">
    <source>
        <dbReference type="EMBL" id="REG85514.1"/>
    </source>
</evidence>
<evidence type="ECO:0000256" key="2">
    <source>
        <dbReference type="ARBA" id="ARBA00022448"/>
    </source>
</evidence>
<evidence type="ECO:0000256" key="8">
    <source>
        <dbReference type="ARBA" id="ARBA00035655"/>
    </source>
</evidence>
<keyword evidence="11" id="KW-1185">Reference proteome</keyword>